<feature type="domain" description="BCNT-C" evidence="4">
    <location>
        <begin position="309"/>
        <end position="386"/>
    </location>
</feature>
<feature type="compositionally biased region" description="Gly residues" evidence="3">
    <location>
        <begin position="306"/>
        <end position="316"/>
    </location>
</feature>
<dbReference type="EMBL" id="KV407456">
    <property type="protein sequence ID" value="KZF24040.1"/>
    <property type="molecule type" value="Genomic_DNA"/>
</dbReference>
<feature type="compositionally biased region" description="Low complexity" evidence="3">
    <location>
        <begin position="184"/>
        <end position="211"/>
    </location>
</feature>
<dbReference type="RefSeq" id="XP_018189595.1">
    <property type="nucleotide sequence ID" value="XM_018333883.1"/>
</dbReference>
<feature type="region of interest" description="Disordered" evidence="3">
    <location>
        <begin position="1"/>
        <end position="216"/>
    </location>
</feature>
<evidence type="ECO:0000313" key="5">
    <source>
        <dbReference type="EMBL" id="KZF24040.1"/>
    </source>
</evidence>
<dbReference type="PANTHER" id="PTHR48407">
    <property type="entry name" value="CRANIOFACIAL DEVELOPMENT PROTEIN 1"/>
    <property type="match status" value="1"/>
</dbReference>
<feature type="compositionally biased region" description="Basic residues" evidence="3">
    <location>
        <begin position="59"/>
        <end position="68"/>
    </location>
</feature>
<dbReference type="Pfam" id="PF07572">
    <property type="entry name" value="BCNT"/>
    <property type="match status" value="1"/>
</dbReference>
<accession>A0A165HWX4</accession>
<dbReference type="GeneID" id="28899020"/>
<keyword evidence="6" id="KW-1185">Reference proteome</keyword>
<protein>
    <recommendedName>
        <fullName evidence="2">SWR1-complex protein 5</fullName>
    </recommendedName>
</protein>
<dbReference type="AlphaFoldDB" id="A0A165HWX4"/>
<reference evidence="5 6" key="1">
    <citation type="journal article" date="2016" name="Fungal Biol.">
        <title>The genome of Xylona heveae provides a window into fungal endophytism.</title>
        <authorList>
            <person name="Gazis R."/>
            <person name="Kuo A."/>
            <person name="Riley R."/>
            <person name="LaButti K."/>
            <person name="Lipzen A."/>
            <person name="Lin J."/>
            <person name="Amirebrahimi M."/>
            <person name="Hesse C.N."/>
            <person name="Spatafora J.W."/>
            <person name="Henrissat B."/>
            <person name="Hainaut M."/>
            <person name="Grigoriev I.V."/>
            <person name="Hibbett D.S."/>
        </authorList>
    </citation>
    <scope>NUCLEOTIDE SEQUENCE [LARGE SCALE GENOMIC DNA]</scope>
    <source>
        <strain evidence="5 6">TC161</strain>
    </source>
</reference>
<organism evidence="5 6">
    <name type="scientific">Xylona heveae (strain CBS 132557 / TC161)</name>
    <dbReference type="NCBI Taxonomy" id="1328760"/>
    <lineage>
        <taxon>Eukaryota</taxon>
        <taxon>Fungi</taxon>
        <taxon>Dikarya</taxon>
        <taxon>Ascomycota</taxon>
        <taxon>Pezizomycotina</taxon>
        <taxon>Xylonomycetes</taxon>
        <taxon>Xylonales</taxon>
        <taxon>Xylonaceae</taxon>
        <taxon>Xylona</taxon>
    </lineage>
</organism>
<dbReference type="STRING" id="1328760.A0A165HWX4"/>
<comment type="similarity">
    <text evidence="1">Belongs to the SWC5 family.</text>
</comment>
<evidence type="ECO:0000256" key="1">
    <source>
        <dbReference type="ARBA" id="ARBA00010465"/>
    </source>
</evidence>
<proteinExistence type="inferred from homology"/>
<feature type="compositionally biased region" description="Low complexity" evidence="3">
    <location>
        <begin position="248"/>
        <end position="271"/>
    </location>
</feature>
<evidence type="ECO:0000259" key="4">
    <source>
        <dbReference type="PROSITE" id="PS51279"/>
    </source>
</evidence>
<feature type="compositionally biased region" description="Basic residues" evidence="3">
    <location>
        <begin position="90"/>
        <end position="100"/>
    </location>
</feature>
<sequence>MAATEDATARTEIPVGNEEEYISSEDEDYNPEAVNGEADGGEESESSSEDEQAPGAGKKPSRPKKRKSGPTENDEQAEELDSGDEATIRKGAKRRKQRKAGGKDQDDEEDDEGGEGGLIKTRAQRAAEKQEKGPLASTDGATVDVDALWKSMISGPPTNKPDPEAQSKPEQTPAQQDQASFADTTKSLTNGHSTTTTPSTKTTTTATTTTKAPDEETILIKRTYKFAGEIITEEKRVPKSSAEARLYLQSLESSSSSSSPATSQQQQQQQNRPPPLRRPKKRTSLFDPGTTAPTTINGGTNAGVAPGAGAGAGAGARGVPHKTAAGPKLNTVEKSKLDWAGFVDKEGIAEELDEHSRAKEGYLGRMEFLGRVDAKKEDELRAARRK</sequence>
<dbReference type="GO" id="GO:0000812">
    <property type="term" value="C:Swr1 complex"/>
    <property type="evidence" value="ECO:0007669"/>
    <property type="project" value="TreeGrafter"/>
</dbReference>
<dbReference type="OrthoDB" id="445677at2759"/>
<feature type="compositionally biased region" description="Acidic residues" evidence="3">
    <location>
        <begin position="105"/>
        <end position="114"/>
    </location>
</feature>
<feature type="compositionally biased region" description="Acidic residues" evidence="3">
    <location>
        <begin position="17"/>
        <end position="30"/>
    </location>
</feature>
<dbReference type="Proteomes" id="UP000076632">
    <property type="component" value="Unassembled WGS sequence"/>
</dbReference>
<evidence type="ECO:0000256" key="3">
    <source>
        <dbReference type="SAM" id="MobiDB-lite"/>
    </source>
</evidence>
<feature type="compositionally biased region" description="Acidic residues" evidence="3">
    <location>
        <begin position="72"/>
        <end position="84"/>
    </location>
</feature>
<feature type="compositionally biased region" description="Polar residues" evidence="3">
    <location>
        <begin position="168"/>
        <end position="183"/>
    </location>
</feature>
<evidence type="ECO:0000256" key="2">
    <source>
        <dbReference type="ARBA" id="ARBA00019138"/>
    </source>
</evidence>
<feature type="region of interest" description="Disordered" evidence="3">
    <location>
        <begin position="248"/>
        <end position="329"/>
    </location>
</feature>
<dbReference type="PANTHER" id="PTHR48407:SF1">
    <property type="entry name" value="CRANIOFACIAL DEVELOPMENT PROTEIN 1"/>
    <property type="match status" value="1"/>
</dbReference>
<name>A0A165HWX4_XYLHT</name>
<evidence type="ECO:0000313" key="6">
    <source>
        <dbReference type="Proteomes" id="UP000076632"/>
    </source>
</evidence>
<dbReference type="PROSITE" id="PS51279">
    <property type="entry name" value="BCNT_C"/>
    <property type="match status" value="1"/>
</dbReference>
<dbReference type="FunCoup" id="A0A165HWX4">
    <property type="interactions" value="438"/>
</dbReference>
<dbReference type="InParanoid" id="A0A165HWX4"/>
<dbReference type="InterPro" id="IPR027124">
    <property type="entry name" value="Swc5/CFDP1/2"/>
</dbReference>
<dbReference type="OMA" id="LDWAAYV"/>
<dbReference type="InterPro" id="IPR011421">
    <property type="entry name" value="BCNT-C"/>
</dbReference>
<feature type="compositionally biased region" description="Acidic residues" evidence="3">
    <location>
        <begin position="39"/>
        <end position="52"/>
    </location>
</feature>
<gene>
    <name evidence="5" type="ORF">L228DRAFT_255354</name>
</gene>